<proteinExistence type="predicted"/>
<dbReference type="Pfam" id="PF04754">
    <property type="entry name" value="Transposase_31"/>
    <property type="match status" value="1"/>
</dbReference>
<evidence type="ECO:0000313" key="2">
    <source>
        <dbReference type="EMBL" id="EKC70810.1"/>
    </source>
</evidence>
<dbReference type="EMBL" id="AJWZ01002492">
    <property type="protein sequence ID" value="EKC70810.1"/>
    <property type="molecule type" value="Genomic_DNA"/>
</dbReference>
<protein>
    <submittedName>
        <fullName evidence="2">Transposase, YhgA</fullName>
    </submittedName>
</protein>
<feature type="domain" description="Transposase (putative) YhgA-like" evidence="1">
    <location>
        <begin position="62"/>
        <end position="154"/>
    </location>
</feature>
<organism evidence="2">
    <name type="scientific">human gut metagenome</name>
    <dbReference type="NCBI Taxonomy" id="408170"/>
    <lineage>
        <taxon>unclassified sequences</taxon>
        <taxon>metagenomes</taxon>
        <taxon>organismal metagenomes</taxon>
    </lineage>
</organism>
<sequence>DVFADIINGLLFGGEQEIKPEDLENTTVHAQYKAEDDKVHELERDIAKYWKDEKVELAICGIENQSIVEKNMPFRIIGYDGAAYRNQLQQERRKMLPVVTIVLYFGTDRHWNSRKKIKELMEIPKYLDRYVNDYQMHVFEVAWLTEEQISHFRSDFKVVANFFVQKRKNRD</sequence>
<feature type="non-terminal residue" evidence="2">
    <location>
        <position position="1"/>
    </location>
</feature>
<reference evidence="2" key="1">
    <citation type="journal article" date="2013" name="Environ. Microbiol.">
        <title>Microbiota from the distal guts of lean and obese adolescents exhibit partial functional redundancy besides clear differences in community structure.</title>
        <authorList>
            <person name="Ferrer M."/>
            <person name="Ruiz A."/>
            <person name="Lanza F."/>
            <person name="Haange S.B."/>
            <person name="Oberbach A."/>
            <person name="Till H."/>
            <person name="Bargiela R."/>
            <person name="Campoy C."/>
            <person name="Segura M.T."/>
            <person name="Richter M."/>
            <person name="von Bergen M."/>
            <person name="Seifert J."/>
            <person name="Suarez A."/>
        </authorList>
    </citation>
    <scope>NUCLEOTIDE SEQUENCE</scope>
</reference>
<gene>
    <name evidence="2" type="ORF">OBE_03702</name>
</gene>
<dbReference type="InterPro" id="IPR006842">
    <property type="entry name" value="Transposase_31"/>
</dbReference>
<feature type="non-terminal residue" evidence="2">
    <location>
        <position position="171"/>
    </location>
</feature>
<accession>K1TXA5</accession>
<name>K1TXA5_9ZZZZ</name>
<comment type="caution">
    <text evidence="2">The sequence shown here is derived from an EMBL/GenBank/DDBJ whole genome shotgun (WGS) entry which is preliminary data.</text>
</comment>
<evidence type="ECO:0000259" key="1">
    <source>
        <dbReference type="Pfam" id="PF04754"/>
    </source>
</evidence>
<dbReference type="AlphaFoldDB" id="K1TXA5"/>